<dbReference type="InterPro" id="IPR015421">
    <property type="entry name" value="PyrdxlP-dep_Trfase_major"/>
</dbReference>
<dbReference type="EMBL" id="KN549367">
    <property type="protein sequence ID" value="KHJ98021.1"/>
    <property type="molecule type" value="Genomic_DNA"/>
</dbReference>
<reference evidence="10 11" key="1">
    <citation type="submission" date="2014-03" db="EMBL/GenBank/DDBJ databases">
        <title>Draft genome of the hookworm Oesophagostomum dentatum.</title>
        <authorList>
            <person name="Mitreva M."/>
        </authorList>
    </citation>
    <scope>NUCLEOTIDE SEQUENCE [LARGE SCALE GENOMIC DNA]</scope>
    <source>
        <strain evidence="10 11">OD-Hann</strain>
    </source>
</reference>
<keyword evidence="11" id="KW-1185">Reference proteome</keyword>
<sequence>MSWYIEEQEPVYLDYNATTPLDPTVKNAITAGLELWANPASGNPIALKAREEIDKARKSLAELLRVTSDEVIFTSGGTETNNWVIHSCVERFKAEHPNQTPHVICSAIEHPSILEPLRHLRDTGQIEFTELPIDPKTGQITPSDALKLVKPSTCLVTVMLANNETGVIQPIAELSDAVRKASSKHGT</sequence>
<dbReference type="SUPFAM" id="SSF53383">
    <property type="entry name" value="PLP-dependent transferases"/>
    <property type="match status" value="1"/>
</dbReference>
<evidence type="ECO:0000256" key="2">
    <source>
        <dbReference type="ARBA" id="ARBA00004514"/>
    </source>
</evidence>
<comment type="cofactor">
    <cofactor evidence="1">
        <name>pyridoxal 5'-phosphate</name>
        <dbReference type="ChEBI" id="CHEBI:597326"/>
    </cofactor>
</comment>
<dbReference type="InterPro" id="IPR000192">
    <property type="entry name" value="Aminotrans_V_dom"/>
</dbReference>
<keyword evidence="4" id="KW-0963">Cytoplasm</keyword>
<comment type="function">
    <text evidence="6">Catalyzes the decomposition of L-selenocysteine to L-alanine and elemental selenium.</text>
</comment>
<comment type="subcellular location">
    <subcellularLocation>
        <location evidence="2">Cytoplasm</location>
        <location evidence="2">Cytosol</location>
    </subcellularLocation>
</comment>
<comment type="subunit">
    <text evidence="3">Homodimer.</text>
</comment>
<accession>A0A0B1TPI1</accession>
<proteinExistence type="predicted"/>
<evidence type="ECO:0000256" key="7">
    <source>
        <dbReference type="ARBA" id="ARBA00039054"/>
    </source>
</evidence>
<feature type="domain" description="Aminotransferase class V" evidence="9">
    <location>
        <begin position="11"/>
        <end position="181"/>
    </location>
</feature>
<keyword evidence="5" id="KW-0808">Transferase</keyword>
<evidence type="ECO:0000256" key="5">
    <source>
        <dbReference type="ARBA" id="ARBA00022679"/>
    </source>
</evidence>
<dbReference type="Proteomes" id="UP000053660">
    <property type="component" value="Unassembled WGS sequence"/>
</dbReference>
<evidence type="ECO:0000256" key="4">
    <source>
        <dbReference type="ARBA" id="ARBA00022490"/>
    </source>
</evidence>
<dbReference type="EC" id="4.4.1.16" evidence="7"/>
<dbReference type="AlphaFoldDB" id="A0A0B1TPI1"/>
<dbReference type="PANTHER" id="PTHR11601:SF62">
    <property type="entry name" value="SELENOCYSTEINE LYASE"/>
    <property type="match status" value="1"/>
</dbReference>
<dbReference type="InterPro" id="IPR015424">
    <property type="entry name" value="PyrdxlP-dep_Trfase"/>
</dbReference>
<evidence type="ECO:0000256" key="6">
    <source>
        <dbReference type="ARBA" id="ARBA00037407"/>
    </source>
</evidence>
<evidence type="ECO:0000256" key="3">
    <source>
        <dbReference type="ARBA" id="ARBA00011738"/>
    </source>
</evidence>
<organism evidence="10 11">
    <name type="scientific">Oesophagostomum dentatum</name>
    <name type="common">Nodular worm</name>
    <dbReference type="NCBI Taxonomy" id="61180"/>
    <lineage>
        <taxon>Eukaryota</taxon>
        <taxon>Metazoa</taxon>
        <taxon>Ecdysozoa</taxon>
        <taxon>Nematoda</taxon>
        <taxon>Chromadorea</taxon>
        <taxon>Rhabditida</taxon>
        <taxon>Rhabditina</taxon>
        <taxon>Rhabditomorpha</taxon>
        <taxon>Strongyloidea</taxon>
        <taxon>Strongylidae</taxon>
        <taxon>Oesophagostomum</taxon>
    </lineage>
</organism>
<dbReference type="GO" id="GO:0005829">
    <property type="term" value="C:cytosol"/>
    <property type="evidence" value="ECO:0007669"/>
    <property type="project" value="UniProtKB-SubCell"/>
</dbReference>
<dbReference type="OrthoDB" id="10250117at2759"/>
<evidence type="ECO:0000313" key="10">
    <source>
        <dbReference type="EMBL" id="KHJ98021.1"/>
    </source>
</evidence>
<name>A0A0B1TPI1_OESDE</name>
<evidence type="ECO:0000256" key="8">
    <source>
        <dbReference type="ARBA" id="ARBA00040554"/>
    </source>
</evidence>
<evidence type="ECO:0000256" key="1">
    <source>
        <dbReference type="ARBA" id="ARBA00001933"/>
    </source>
</evidence>
<dbReference type="Pfam" id="PF00266">
    <property type="entry name" value="Aminotran_5"/>
    <property type="match status" value="1"/>
</dbReference>
<gene>
    <name evidence="10" type="ORF">OESDEN_02005</name>
</gene>
<dbReference type="PANTHER" id="PTHR11601">
    <property type="entry name" value="CYSTEINE DESULFURYLASE FAMILY MEMBER"/>
    <property type="match status" value="1"/>
</dbReference>
<evidence type="ECO:0000313" key="11">
    <source>
        <dbReference type="Proteomes" id="UP000053660"/>
    </source>
</evidence>
<evidence type="ECO:0000259" key="9">
    <source>
        <dbReference type="Pfam" id="PF00266"/>
    </source>
</evidence>
<dbReference type="GO" id="GO:0016740">
    <property type="term" value="F:transferase activity"/>
    <property type="evidence" value="ECO:0007669"/>
    <property type="project" value="UniProtKB-KW"/>
</dbReference>
<dbReference type="Gene3D" id="3.40.640.10">
    <property type="entry name" value="Type I PLP-dependent aspartate aminotransferase-like (Major domain)"/>
    <property type="match status" value="1"/>
</dbReference>
<protein>
    <recommendedName>
        <fullName evidence="8">Selenocysteine lyase</fullName>
        <ecNumber evidence="7">4.4.1.16</ecNumber>
    </recommendedName>
</protein>
<dbReference type="GO" id="GO:0009000">
    <property type="term" value="F:selenocysteine lyase activity"/>
    <property type="evidence" value="ECO:0007669"/>
    <property type="project" value="UniProtKB-EC"/>
</dbReference>